<keyword evidence="1" id="KW-0812">Transmembrane</keyword>
<proteinExistence type="predicted"/>
<sequence length="58" mass="6099">MAEPFTRLIPGPWLVVGALAYAALCWYAVVIQGSLLFAVAPLVVVAVAYGLSRRAVPA</sequence>
<evidence type="ECO:0000256" key="1">
    <source>
        <dbReference type="SAM" id="Phobius"/>
    </source>
</evidence>
<dbReference type="EMBL" id="CP058909">
    <property type="protein sequence ID" value="QLH81591.1"/>
    <property type="molecule type" value="Genomic_DNA"/>
</dbReference>
<evidence type="ECO:0000313" key="2">
    <source>
        <dbReference type="EMBL" id="QLH81591.1"/>
    </source>
</evidence>
<dbReference type="Proteomes" id="UP000509346">
    <property type="component" value="Chromosome"/>
</dbReference>
<name>A0A7D5T305_9EURY</name>
<dbReference type="AlphaFoldDB" id="A0A7D5T305"/>
<organism evidence="2 3">
    <name type="scientific">Halosimplex pelagicum</name>
    <dbReference type="NCBI Taxonomy" id="869886"/>
    <lineage>
        <taxon>Archaea</taxon>
        <taxon>Methanobacteriati</taxon>
        <taxon>Methanobacteriota</taxon>
        <taxon>Stenosarchaea group</taxon>
        <taxon>Halobacteria</taxon>
        <taxon>Halobacteriales</taxon>
        <taxon>Haloarculaceae</taxon>
        <taxon>Halosimplex</taxon>
    </lineage>
</organism>
<gene>
    <name evidence="2" type="ORF">HZS54_08105</name>
</gene>
<dbReference type="OrthoDB" id="376173at2157"/>
<dbReference type="KEGG" id="hpel:HZS54_08105"/>
<keyword evidence="3" id="KW-1185">Reference proteome</keyword>
<feature type="transmembrane region" description="Helical" evidence="1">
    <location>
        <begin position="12"/>
        <end position="29"/>
    </location>
</feature>
<accession>A0A7D5T305</accession>
<keyword evidence="1" id="KW-0472">Membrane</keyword>
<evidence type="ECO:0000313" key="3">
    <source>
        <dbReference type="Proteomes" id="UP000509346"/>
    </source>
</evidence>
<reference evidence="2 3" key="1">
    <citation type="submission" date="2020-07" db="EMBL/GenBank/DDBJ databases">
        <title>Halosimplex litoreum sp. nov. and Halosimplex rubrum sp. nov., isolated from different salt environments.</title>
        <authorList>
            <person name="Cui H."/>
        </authorList>
    </citation>
    <scope>NUCLEOTIDE SEQUENCE [LARGE SCALE GENOMIC DNA]</scope>
    <source>
        <strain evidence="2 3">R2</strain>
    </source>
</reference>
<keyword evidence="1" id="KW-1133">Transmembrane helix</keyword>
<dbReference type="RefSeq" id="WP_179921730.1">
    <property type="nucleotide sequence ID" value="NZ_CP058909.1"/>
</dbReference>
<dbReference type="GeneID" id="56082544"/>
<protein>
    <submittedName>
        <fullName evidence="2">Uncharacterized protein</fullName>
    </submittedName>
</protein>
<feature type="transmembrane region" description="Helical" evidence="1">
    <location>
        <begin position="35"/>
        <end position="52"/>
    </location>
</feature>